<dbReference type="PANTHER" id="PTHR38038:SF1">
    <property type="entry name" value="PENICILLIN-BINDING PROTEIN ACTIVATOR LPOA"/>
    <property type="match status" value="1"/>
</dbReference>
<dbReference type="Proteomes" id="UP000313645">
    <property type="component" value="Unassembled WGS sequence"/>
</dbReference>
<dbReference type="InterPro" id="IPR028082">
    <property type="entry name" value="Peripla_BP_I"/>
</dbReference>
<evidence type="ECO:0000256" key="2">
    <source>
        <dbReference type="SAM" id="MobiDB-lite"/>
    </source>
</evidence>
<evidence type="ECO:0000256" key="3">
    <source>
        <dbReference type="SAM" id="SignalP"/>
    </source>
</evidence>
<feature type="region of interest" description="Disordered" evidence="2">
    <location>
        <begin position="602"/>
        <end position="628"/>
    </location>
</feature>
<protein>
    <submittedName>
        <fullName evidence="4">LppC family lipoprotein</fullName>
    </submittedName>
</protein>
<dbReference type="Gene3D" id="3.40.50.2300">
    <property type="match status" value="2"/>
</dbReference>
<dbReference type="Gene3D" id="1.25.40.650">
    <property type="match status" value="1"/>
</dbReference>
<keyword evidence="3" id="KW-0732">Signal</keyword>
<evidence type="ECO:0000313" key="4">
    <source>
        <dbReference type="EMBL" id="TBW56264.1"/>
    </source>
</evidence>
<dbReference type="PROSITE" id="PS51257">
    <property type="entry name" value="PROKAR_LIPOPROTEIN"/>
    <property type="match status" value="1"/>
</dbReference>
<keyword evidence="1" id="KW-0472">Membrane</keyword>
<dbReference type="InterPro" id="IPR007443">
    <property type="entry name" value="LpoA"/>
</dbReference>
<organism evidence="4 5">
    <name type="scientific">Marinobacter halodurans</name>
    <dbReference type="NCBI Taxonomy" id="2528979"/>
    <lineage>
        <taxon>Bacteria</taxon>
        <taxon>Pseudomonadati</taxon>
        <taxon>Pseudomonadota</taxon>
        <taxon>Gammaproteobacteria</taxon>
        <taxon>Pseudomonadales</taxon>
        <taxon>Marinobacteraceae</taxon>
        <taxon>Marinobacter</taxon>
    </lineage>
</organism>
<dbReference type="RefSeq" id="WP_131481527.1">
    <property type="nucleotide sequence ID" value="NZ_SJDL01000012.1"/>
</dbReference>
<dbReference type="CDD" id="cd06339">
    <property type="entry name" value="PBP1_YraM_LppC_lipoprotein-like"/>
    <property type="match status" value="1"/>
</dbReference>
<dbReference type="SUPFAM" id="SSF53822">
    <property type="entry name" value="Periplasmic binding protein-like I"/>
    <property type="match status" value="1"/>
</dbReference>
<proteinExistence type="predicted"/>
<name>A0ABY1ZNU1_9GAMM</name>
<keyword evidence="4" id="KW-0449">Lipoprotein</keyword>
<dbReference type="PANTHER" id="PTHR38038">
    <property type="entry name" value="PENICILLIN-BINDING PROTEIN ACTIVATOR LPOA"/>
    <property type="match status" value="1"/>
</dbReference>
<evidence type="ECO:0000256" key="1">
    <source>
        <dbReference type="ARBA" id="ARBA00023136"/>
    </source>
</evidence>
<sequence>MTMRNFLRIRPAFFLALVVLMAGCTPMGIQPDQADTPEGALAIAESSGYSDTALRGLLGTASRYQDAGRHKDARTILRSDAFDKAQGETLNQYRLLAMGSILALDDRTWAADFSDALPVDQFSKYPDNRQSQAARLQANTFELARQYLKAAQTLIASTPIRPDGGTLADNDRIWQLLKRAPDSRLTQAAQTAIGYEQQGWLELALSLRQPGVTLDTQGRTIRQWQKNWPDHPAANPLPSELRLIITLSEERPGHIALALPLSGPLAEAGQAIRDGFFAAFYEDDQRNGDTKTRVQVYDTNDQPFDALYDKIQASKPDLVVGPLDKSALAKVADRASLPTPVLALNYLEDGQAHPDQLYQYGLSAEDEARQIADRLVADKRTQAVALIPWGDWGDRVESALIQRMNEDGGRILNAVRYDPNENLRKTVADLFGIDQSRQRAITIERTIGLNVEFEPRRRQDIDAIVLVASPTIGRQLNPLFAFYFGGDLPVYAPSTIYTGQPDASRDSDLERVRFTDIPWMLNPDSKRRQRAQAALPNVTQRYGRLFAMGMDAYALSSKLQLLSQVQGSDVDGLTGTLSMTSDGLVRREQGWAIFQQGVPVPLDEPVTEGVTDDGAQESPADTSALTGE</sequence>
<dbReference type="Pfam" id="PF04348">
    <property type="entry name" value="LppC"/>
    <property type="match status" value="1"/>
</dbReference>
<accession>A0ABY1ZNU1</accession>
<evidence type="ECO:0000313" key="5">
    <source>
        <dbReference type="Proteomes" id="UP000313645"/>
    </source>
</evidence>
<dbReference type="EMBL" id="SJDL01000012">
    <property type="protein sequence ID" value="TBW56264.1"/>
    <property type="molecule type" value="Genomic_DNA"/>
</dbReference>
<reference evidence="4 5" key="1">
    <citation type="submission" date="2019-02" db="EMBL/GenBank/DDBJ databases">
        <title>Marinobacter halodurans sp. nov., a marine bacterium isolated from sea tidal flat.</title>
        <authorList>
            <person name="Yoo Y."/>
            <person name="Lee D.W."/>
            <person name="Kim B.S."/>
            <person name="Kim J.-J."/>
        </authorList>
    </citation>
    <scope>NUCLEOTIDE SEQUENCE [LARGE SCALE GENOMIC DNA]</scope>
    <source>
        <strain evidence="4 5">YJ-S3-2</strain>
    </source>
</reference>
<feature type="compositionally biased region" description="Polar residues" evidence="2">
    <location>
        <begin position="619"/>
        <end position="628"/>
    </location>
</feature>
<feature type="signal peptide" evidence="3">
    <location>
        <begin position="1"/>
        <end position="22"/>
    </location>
</feature>
<gene>
    <name evidence="4" type="ORF">EZI54_09990</name>
</gene>
<comment type="caution">
    <text evidence="4">The sequence shown here is derived from an EMBL/GenBank/DDBJ whole genome shotgun (WGS) entry which is preliminary data.</text>
</comment>
<keyword evidence="5" id="KW-1185">Reference proteome</keyword>
<feature type="chain" id="PRO_5046642423" evidence="3">
    <location>
        <begin position="23"/>
        <end position="628"/>
    </location>
</feature>